<dbReference type="Pfam" id="PF04055">
    <property type="entry name" value="Radical_SAM"/>
    <property type="match status" value="1"/>
</dbReference>
<dbReference type="Gene3D" id="3.20.20.70">
    <property type="entry name" value="Aldolase class I"/>
    <property type="match status" value="1"/>
</dbReference>
<dbReference type="InterPro" id="IPR016779">
    <property type="entry name" value="rSAM_MSMEG0568"/>
</dbReference>
<organism evidence="7 8">
    <name type="scientific">Pseudonocardia sulfidoxydans NBRC 16205</name>
    <dbReference type="NCBI Taxonomy" id="1223511"/>
    <lineage>
        <taxon>Bacteria</taxon>
        <taxon>Bacillati</taxon>
        <taxon>Actinomycetota</taxon>
        <taxon>Actinomycetes</taxon>
        <taxon>Pseudonocardiales</taxon>
        <taxon>Pseudonocardiaceae</taxon>
        <taxon>Pseudonocardia</taxon>
    </lineage>
</organism>
<dbReference type="AlphaFoldDB" id="A0A511DLB4"/>
<evidence type="ECO:0000256" key="2">
    <source>
        <dbReference type="ARBA" id="ARBA00022723"/>
    </source>
</evidence>
<comment type="caution">
    <text evidence="7">The sequence shown here is derived from an EMBL/GenBank/DDBJ whole genome shotgun (WGS) entry which is preliminary data.</text>
</comment>
<evidence type="ECO:0000313" key="8">
    <source>
        <dbReference type="Proteomes" id="UP000321685"/>
    </source>
</evidence>
<dbReference type="RefSeq" id="WP_147112027.1">
    <property type="nucleotide sequence ID" value="NZ_BJVJ01000057.1"/>
</dbReference>
<proteinExistence type="predicted"/>
<accession>A0A511DLB4</accession>
<protein>
    <submittedName>
        <fullName evidence="7">Radical SAM protein</fullName>
    </submittedName>
</protein>
<dbReference type="Proteomes" id="UP000321685">
    <property type="component" value="Unassembled WGS sequence"/>
</dbReference>
<keyword evidence="4" id="KW-0411">Iron-sulfur</keyword>
<sequence>MTDVLDSAPARPSSEVPTPVDSTDSAAVAELIMELQSVGLRIETRLETGRQGGAGPSDSGFLWIEGVPVTVPPSESSPYALRAEDEGQGIYRGEVKIANVSGTRRPKFYDLTTADGIPYEQIALLHLDSLASTVVQACNYWGNSDQCGFCGIGLSLKAGRTIAKKTPEMLAEVALAAKELDGAVDATLTTGSSVAPDRGALYVAKCGQAVKEKAGLPVEVQFEPPRDLTYIDQVHDMGVDALGIHIESFDPKVLAKVAPGKFRTGMDTYFRTWEYAVERFGEGRVSTYVILGLGEDPELTVEMCRRAVDIGVYPFVVPLRPVAGSLLEDLPAPSREYTEPIYRKVAGFLEEKGLGADTAVAGCARCQACSSLNLVQQAGNAPACGSFGAPGGAPTAPPLLQIGKRPGA</sequence>
<dbReference type="InterPro" id="IPR058240">
    <property type="entry name" value="rSAM_sf"/>
</dbReference>
<evidence type="ECO:0000256" key="3">
    <source>
        <dbReference type="ARBA" id="ARBA00023004"/>
    </source>
</evidence>
<feature type="domain" description="Radical SAM core" evidence="6">
    <location>
        <begin position="122"/>
        <end position="357"/>
    </location>
</feature>
<dbReference type="CDD" id="cd01335">
    <property type="entry name" value="Radical_SAM"/>
    <property type="match status" value="1"/>
</dbReference>
<evidence type="ECO:0000313" key="7">
    <source>
        <dbReference type="EMBL" id="GEL25575.1"/>
    </source>
</evidence>
<evidence type="ECO:0000256" key="1">
    <source>
        <dbReference type="ARBA" id="ARBA00022691"/>
    </source>
</evidence>
<dbReference type="SFLD" id="SFLDS00029">
    <property type="entry name" value="Radical_SAM"/>
    <property type="match status" value="1"/>
</dbReference>
<dbReference type="EMBL" id="BJVJ01000057">
    <property type="protein sequence ID" value="GEL25575.1"/>
    <property type="molecule type" value="Genomic_DNA"/>
</dbReference>
<keyword evidence="8" id="KW-1185">Reference proteome</keyword>
<dbReference type="OrthoDB" id="9147217at2"/>
<reference evidence="7 8" key="1">
    <citation type="submission" date="2019-07" db="EMBL/GenBank/DDBJ databases">
        <title>Whole genome shotgun sequence of Pseudonocardia sulfidoxydans NBRC 16205.</title>
        <authorList>
            <person name="Hosoyama A."/>
            <person name="Uohara A."/>
            <person name="Ohji S."/>
            <person name="Ichikawa N."/>
        </authorList>
    </citation>
    <scope>NUCLEOTIDE SEQUENCE [LARGE SCALE GENOMIC DNA]</scope>
    <source>
        <strain evidence="7 8">NBRC 16205</strain>
    </source>
</reference>
<keyword evidence="3" id="KW-0408">Iron</keyword>
<gene>
    <name evidence="7" type="ORF">PSU4_45290</name>
</gene>
<dbReference type="GO" id="GO:0003824">
    <property type="term" value="F:catalytic activity"/>
    <property type="evidence" value="ECO:0007669"/>
    <property type="project" value="InterPro"/>
</dbReference>
<dbReference type="SFLD" id="SFLDG01107">
    <property type="entry name" value="Uncharacterised_Radical_SAM_Su"/>
    <property type="match status" value="1"/>
</dbReference>
<evidence type="ECO:0000256" key="5">
    <source>
        <dbReference type="SAM" id="MobiDB-lite"/>
    </source>
</evidence>
<dbReference type="NCBIfam" id="NF045502">
    <property type="entry name" value="variant_rSAM"/>
    <property type="match status" value="1"/>
</dbReference>
<dbReference type="GO" id="GO:0051536">
    <property type="term" value="F:iron-sulfur cluster binding"/>
    <property type="evidence" value="ECO:0007669"/>
    <property type="project" value="UniProtKB-KW"/>
</dbReference>
<keyword evidence="1" id="KW-0949">S-adenosyl-L-methionine</keyword>
<keyword evidence="2" id="KW-0479">Metal-binding</keyword>
<dbReference type="NCBIfam" id="TIGR04043">
    <property type="entry name" value="rSAM_MSMEG_0568"/>
    <property type="match status" value="1"/>
</dbReference>
<evidence type="ECO:0000256" key="4">
    <source>
        <dbReference type="ARBA" id="ARBA00023014"/>
    </source>
</evidence>
<dbReference type="InterPro" id="IPR007197">
    <property type="entry name" value="rSAM"/>
</dbReference>
<dbReference type="InterPro" id="IPR006638">
    <property type="entry name" value="Elp3/MiaA/NifB-like_rSAM"/>
</dbReference>
<dbReference type="SUPFAM" id="SSF102114">
    <property type="entry name" value="Radical SAM enzymes"/>
    <property type="match status" value="1"/>
</dbReference>
<name>A0A511DLB4_9PSEU</name>
<dbReference type="PROSITE" id="PS51918">
    <property type="entry name" value="RADICAL_SAM"/>
    <property type="match status" value="1"/>
</dbReference>
<evidence type="ECO:0000259" key="6">
    <source>
        <dbReference type="PROSITE" id="PS51918"/>
    </source>
</evidence>
<dbReference type="GO" id="GO:0046872">
    <property type="term" value="F:metal ion binding"/>
    <property type="evidence" value="ECO:0007669"/>
    <property type="project" value="UniProtKB-KW"/>
</dbReference>
<feature type="region of interest" description="Disordered" evidence="5">
    <location>
        <begin position="1"/>
        <end position="23"/>
    </location>
</feature>
<dbReference type="InterPro" id="IPR013785">
    <property type="entry name" value="Aldolase_TIM"/>
</dbReference>
<dbReference type="SMART" id="SM00729">
    <property type="entry name" value="Elp3"/>
    <property type="match status" value="1"/>
</dbReference>